<evidence type="ECO:0000313" key="5">
    <source>
        <dbReference type="EMBL" id="QDU82033.1"/>
    </source>
</evidence>
<dbReference type="PANTHER" id="PTHR43537:SF24">
    <property type="entry name" value="GLUCONATE OPERON TRANSCRIPTIONAL REPRESSOR"/>
    <property type="match status" value="1"/>
</dbReference>
<dbReference type="SUPFAM" id="SSF48008">
    <property type="entry name" value="GntR ligand-binding domain-like"/>
    <property type="match status" value="1"/>
</dbReference>
<dbReference type="EMBL" id="CP036281">
    <property type="protein sequence ID" value="QDU82033.1"/>
    <property type="molecule type" value="Genomic_DNA"/>
</dbReference>
<evidence type="ECO:0000256" key="2">
    <source>
        <dbReference type="ARBA" id="ARBA00023125"/>
    </source>
</evidence>
<dbReference type="Pfam" id="PF00392">
    <property type="entry name" value="GntR"/>
    <property type="match status" value="1"/>
</dbReference>
<evidence type="ECO:0000259" key="4">
    <source>
        <dbReference type="PROSITE" id="PS50949"/>
    </source>
</evidence>
<keyword evidence="1" id="KW-0805">Transcription regulation</keyword>
<sequence length="230" mass="26296">MSATLKETAYQTIREKLISGHFPPGSRLSDDSIAREIGISRSPVREAINQFVSEGLVEYRPRCGTYVRKPTLKELDDLWGVRVAMESFAVVEAVDRLTEASLQLMKEFNSELLVVVRDCRRLPNQLANEELKQRFLQTDSCFHLEILNSAGNDRVLKIVQECRLMMFIFGATHSAVRVTADMMLQSQREHDLIIKAIENLDHNNAREWVGTHIRTTRARVMAQLEQVSLL</sequence>
<dbReference type="OrthoDB" id="114741at2"/>
<dbReference type="InterPro" id="IPR036390">
    <property type="entry name" value="WH_DNA-bd_sf"/>
</dbReference>
<evidence type="ECO:0000256" key="1">
    <source>
        <dbReference type="ARBA" id="ARBA00023015"/>
    </source>
</evidence>
<dbReference type="RefSeq" id="WP_144997876.1">
    <property type="nucleotide sequence ID" value="NZ_CP036281.1"/>
</dbReference>
<organism evidence="5 6">
    <name type="scientific">Polystyrenella longa</name>
    <dbReference type="NCBI Taxonomy" id="2528007"/>
    <lineage>
        <taxon>Bacteria</taxon>
        <taxon>Pseudomonadati</taxon>
        <taxon>Planctomycetota</taxon>
        <taxon>Planctomycetia</taxon>
        <taxon>Planctomycetales</taxon>
        <taxon>Planctomycetaceae</taxon>
        <taxon>Polystyrenella</taxon>
    </lineage>
</organism>
<dbReference type="CDD" id="cd07377">
    <property type="entry name" value="WHTH_GntR"/>
    <property type="match status" value="1"/>
</dbReference>
<reference evidence="5 6" key="1">
    <citation type="submission" date="2019-02" db="EMBL/GenBank/DDBJ databases">
        <title>Deep-cultivation of Planctomycetes and their phenomic and genomic characterization uncovers novel biology.</title>
        <authorList>
            <person name="Wiegand S."/>
            <person name="Jogler M."/>
            <person name="Boedeker C."/>
            <person name="Pinto D."/>
            <person name="Vollmers J."/>
            <person name="Rivas-Marin E."/>
            <person name="Kohn T."/>
            <person name="Peeters S.H."/>
            <person name="Heuer A."/>
            <person name="Rast P."/>
            <person name="Oberbeckmann S."/>
            <person name="Bunk B."/>
            <person name="Jeske O."/>
            <person name="Meyerdierks A."/>
            <person name="Storesund J.E."/>
            <person name="Kallscheuer N."/>
            <person name="Luecker S."/>
            <person name="Lage O.M."/>
            <person name="Pohl T."/>
            <person name="Merkel B.J."/>
            <person name="Hornburger P."/>
            <person name="Mueller R.-W."/>
            <person name="Bruemmer F."/>
            <person name="Labrenz M."/>
            <person name="Spormann A.M."/>
            <person name="Op den Camp H."/>
            <person name="Overmann J."/>
            <person name="Amann R."/>
            <person name="Jetten M.S.M."/>
            <person name="Mascher T."/>
            <person name="Medema M.H."/>
            <person name="Devos D.P."/>
            <person name="Kaster A.-K."/>
            <person name="Ovreas L."/>
            <person name="Rohde M."/>
            <person name="Galperin M.Y."/>
            <person name="Jogler C."/>
        </authorList>
    </citation>
    <scope>NUCLEOTIDE SEQUENCE [LARGE SCALE GENOMIC DNA]</scope>
    <source>
        <strain evidence="5 6">Pla110</strain>
    </source>
</reference>
<dbReference type="InterPro" id="IPR008920">
    <property type="entry name" value="TF_FadR/GntR_C"/>
</dbReference>
<dbReference type="GO" id="GO:0003700">
    <property type="term" value="F:DNA-binding transcription factor activity"/>
    <property type="evidence" value="ECO:0007669"/>
    <property type="project" value="InterPro"/>
</dbReference>
<dbReference type="InterPro" id="IPR011711">
    <property type="entry name" value="GntR_C"/>
</dbReference>
<name>A0A518CS40_9PLAN</name>
<dbReference type="SUPFAM" id="SSF46785">
    <property type="entry name" value="Winged helix' DNA-binding domain"/>
    <property type="match status" value="1"/>
</dbReference>
<dbReference type="GO" id="GO:0003677">
    <property type="term" value="F:DNA binding"/>
    <property type="evidence" value="ECO:0007669"/>
    <property type="project" value="UniProtKB-KW"/>
</dbReference>
<dbReference type="InterPro" id="IPR036388">
    <property type="entry name" value="WH-like_DNA-bd_sf"/>
</dbReference>
<proteinExistence type="predicted"/>
<dbReference type="Proteomes" id="UP000317178">
    <property type="component" value="Chromosome"/>
</dbReference>
<keyword evidence="6" id="KW-1185">Reference proteome</keyword>
<protein>
    <submittedName>
        <fullName evidence="5">Putative HTH-type transcriptional regulator YdfH</fullName>
    </submittedName>
</protein>
<dbReference type="Gene3D" id="1.20.120.530">
    <property type="entry name" value="GntR ligand-binding domain-like"/>
    <property type="match status" value="1"/>
</dbReference>
<keyword evidence="3" id="KW-0804">Transcription</keyword>
<evidence type="ECO:0000313" key="6">
    <source>
        <dbReference type="Proteomes" id="UP000317178"/>
    </source>
</evidence>
<dbReference type="Gene3D" id="1.10.10.10">
    <property type="entry name" value="Winged helix-like DNA-binding domain superfamily/Winged helix DNA-binding domain"/>
    <property type="match status" value="1"/>
</dbReference>
<keyword evidence="2" id="KW-0238">DNA-binding</keyword>
<dbReference type="SMART" id="SM00345">
    <property type="entry name" value="HTH_GNTR"/>
    <property type="match status" value="1"/>
</dbReference>
<dbReference type="PANTHER" id="PTHR43537">
    <property type="entry name" value="TRANSCRIPTIONAL REGULATOR, GNTR FAMILY"/>
    <property type="match status" value="1"/>
</dbReference>
<feature type="domain" description="HTH gntR-type" evidence="4">
    <location>
        <begin position="3"/>
        <end position="70"/>
    </location>
</feature>
<evidence type="ECO:0000256" key="3">
    <source>
        <dbReference type="ARBA" id="ARBA00023163"/>
    </source>
</evidence>
<accession>A0A518CS40</accession>
<dbReference type="Pfam" id="PF07729">
    <property type="entry name" value="FCD"/>
    <property type="match status" value="1"/>
</dbReference>
<gene>
    <name evidence="5" type="primary">ydfH_2</name>
    <name evidence="5" type="ORF">Pla110_37870</name>
</gene>
<dbReference type="AlphaFoldDB" id="A0A518CS40"/>
<dbReference type="KEGG" id="plon:Pla110_37870"/>
<dbReference type="SMART" id="SM00895">
    <property type="entry name" value="FCD"/>
    <property type="match status" value="1"/>
</dbReference>
<dbReference type="PROSITE" id="PS50949">
    <property type="entry name" value="HTH_GNTR"/>
    <property type="match status" value="1"/>
</dbReference>
<dbReference type="InterPro" id="IPR000524">
    <property type="entry name" value="Tscrpt_reg_HTH_GntR"/>
</dbReference>